<evidence type="ECO:0000313" key="3">
    <source>
        <dbReference type="Proteomes" id="UP000076079"/>
    </source>
</evidence>
<dbReference type="Proteomes" id="UP000076079">
    <property type="component" value="Chromosome"/>
</dbReference>
<organism evidence="2 3">
    <name type="scientific">Luteitalea pratensis</name>
    <dbReference type="NCBI Taxonomy" id="1855912"/>
    <lineage>
        <taxon>Bacteria</taxon>
        <taxon>Pseudomonadati</taxon>
        <taxon>Acidobacteriota</taxon>
        <taxon>Vicinamibacteria</taxon>
        <taxon>Vicinamibacterales</taxon>
        <taxon>Vicinamibacteraceae</taxon>
        <taxon>Luteitalea</taxon>
    </lineage>
</organism>
<reference evidence="2 3" key="1">
    <citation type="journal article" date="2016" name="Genome Announc.">
        <title>First Complete Genome Sequence of a Subdivision 6 Acidobacterium Strain.</title>
        <authorList>
            <person name="Huang S."/>
            <person name="Vieira S."/>
            <person name="Bunk B."/>
            <person name="Riedel T."/>
            <person name="Sproer C."/>
            <person name="Overmann J."/>
        </authorList>
    </citation>
    <scope>NUCLEOTIDE SEQUENCE [LARGE SCALE GENOMIC DNA]</scope>
    <source>
        <strain evidence="3">DSM 100886 HEG_-6_39</strain>
    </source>
</reference>
<dbReference type="KEGG" id="abac:LuPra_03474"/>
<protein>
    <submittedName>
        <fullName evidence="2">Uncharacterized protein</fullName>
    </submittedName>
</protein>
<proteinExistence type="predicted"/>
<gene>
    <name evidence="2" type="ORF">LuPra_03474</name>
</gene>
<reference evidence="3" key="2">
    <citation type="submission" date="2016-04" db="EMBL/GenBank/DDBJ databases">
        <title>First Complete Genome Sequence of a Subdivision 6 Acidobacterium.</title>
        <authorList>
            <person name="Huang S."/>
            <person name="Vieira S."/>
            <person name="Bunk B."/>
            <person name="Riedel T."/>
            <person name="Sproeer C."/>
            <person name="Overmann J."/>
        </authorList>
    </citation>
    <scope>NUCLEOTIDE SEQUENCE [LARGE SCALE GENOMIC DNA]</scope>
    <source>
        <strain evidence="3">DSM 100886 HEG_-6_39</strain>
    </source>
</reference>
<sequence>MAAETRRQLALLLGLLALLLVVAWWQFAGAGPAGAPAAARATRPVAQPGRTGGASAETPAQVLARGVGLDRLKTERPAPEAAGRDPFRSAAASGSAESGASRPVAPTPPPAPVNPGPPPPPPGPPPIVVKFIGIVSRRDVGKVAILSDGKNVYYGRAGEIVDGRWRIVSIGEESLQIEYVDGRGRQTVRLTG</sequence>
<evidence type="ECO:0000313" key="2">
    <source>
        <dbReference type="EMBL" id="AMY10244.1"/>
    </source>
</evidence>
<feature type="compositionally biased region" description="Pro residues" evidence="1">
    <location>
        <begin position="105"/>
        <end position="124"/>
    </location>
</feature>
<dbReference type="STRING" id="1855912.LuPra_03474"/>
<dbReference type="AlphaFoldDB" id="A0A143PR09"/>
<feature type="region of interest" description="Disordered" evidence="1">
    <location>
        <begin position="41"/>
        <end position="124"/>
    </location>
</feature>
<name>A0A143PR09_LUTPR</name>
<keyword evidence="3" id="KW-1185">Reference proteome</keyword>
<evidence type="ECO:0000256" key="1">
    <source>
        <dbReference type="SAM" id="MobiDB-lite"/>
    </source>
</evidence>
<dbReference type="OrthoDB" id="9182900at2"/>
<feature type="compositionally biased region" description="Basic and acidic residues" evidence="1">
    <location>
        <begin position="68"/>
        <end position="87"/>
    </location>
</feature>
<feature type="compositionally biased region" description="Low complexity" evidence="1">
    <location>
        <begin position="89"/>
        <end position="104"/>
    </location>
</feature>
<accession>A0A143PR09</accession>
<dbReference type="RefSeq" id="WP_110171900.1">
    <property type="nucleotide sequence ID" value="NZ_CP015136.1"/>
</dbReference>
<dbReference type="EMBL" id="CP015136">
    <property type="protein sequence ID" value="AMY10244.1"/>
    <property type="molecule type" value="Genomic_DNA"/>
</dbReference>